<dbReference type="OrthoDB" id="389469at2759"/>
<dbReference type="Proteomes" id="UP000006319">
    <property type="component" value="Chromosome 3"/>
</dbReference>
<evidence type="ECO:0000256" key="1">
    <source>
        <dbReference type="SAM" id="MobiDB-lite"/>
    </source>
</evidence>
<reference evidence="2 3" key="1">
    <citation type="journal article" date="2012" name="Nat. Genet.">
        <title>Plasmodium cynomolgi genome sequences provide insight into Plasmodium vivax and the monkey malaria clade.</title>
        <authorList>
            <person name="Tachibana S."/>
            <person name="Sullivan S.A."/>
            <person name="Kawai S."/>
            <person name="Nakamura S."/>
            <person name="Kim H.R."/>
            <person name="Goto N."/>
            <person name="Arisue N."/>
            <person name="Palacpac N.M.Q."/>
            <person name="Honma H."/>
            <person name="Yagi M."/>
            <person name="Tougan T."/>
            <person name="Katakai Y."/>
            <person name="Kaneko O."/>
            <person name="Mita T."/>
            <person name="Kita K."/>
            <person name="Yasutomi Y."/>
            <person name="Sutton P.L."/>
            <person name="Shakhbatyan R."/>
            <person name="Horii T."/>
            <person name="Yasunaga T."/>
            <person name="Barnwell J.W."/>
            <person name="Escalante A.A."/>
            <person name="Carlton J.M."/>
            <person name="Tanabe K."/>
        </authorList>
    </citation>
    <scope>NUCLEOTIDE SEQUENCE [LARGE SCALE GENOMIC DNA]</scope>
    <source>
        <strain evidence="2 3">B</strain>
    </source>
</reference>
<evidence type="ECO:0000313" key="3">
    <source>
        <dbReference type="Proteomes" id="UP000006319"/>
    </source>
</evidence>
<dbReference type="Pfam" id="PF05795">
    <property type="entry name" value="Plasmodium_Vir"/>
    <property type="match status" value="1"/>
</dbReference>
<organism evidence="2 3">
    <name type="scientific">Plasmodium cynomolgi (strain B)</name>
    <dbReference type="NCBI Taxonomy" id="1120755"/>
    <lineage>
        <taxon>Eukaryota</taxon>
        <taxon>Sar</taxon>
        <taxon>Alveolata</taxon>
        <taxon>Apicomplexa</taxon>
        <taxon>Aconoidasida</taxon>
        <taxon>Haemosporida</taxon>
        <taxon>Plasmodiidae</taxon>
        <taxon>Plasmodium</taxon>
        <taxon>Plasmodium (Plasmodium)</taxon>
    </lineage>
</organism>
<dbReference type="PhylomeDB" id="K6UI90"/>
<gene>
    <name evidence="2" type="ORF">PCYB_032260</name>
</gene>
<protein>
    <submittedName>
        <fullName evidence="2">KIR-like CYIR protein</fullName>
    </submittedName>
</protein>
<dbReference type="EMBL" id="DF157095">
    <property type="protein sequence ID" value="GAB64813.1"/>
    <property type="molecule type" value="Genomic_DNA"/>
</dbReference>
<name>K6UI90_PLACD</name>
<keyword evidence="3" id="KW-1185">Reference proteome</keyword>
<dbReference type="RefSeq" id="XP_004220944.1">
    <property type="nucleotide sequence ID" value="XM_004220896.1"/>
</dbReference>
<dbReference type="GeneID" id="14691338"/>
<evidence type="ECO:0000313" key="2">
    <source>
        <dbReference type="EMBL" id="GAB64813.1"/>
    </source>
</evidence>
<dbReference type="KEGG" id="pcy:PCYB_032260"/>
<proteinExistence type="predicted"/>
<sequence length="264" mass="30338">MVTVQGDSLELPSEGIYTKFKAGLDCSEEGDWQRHSERVRREVGTTLNLFGIDKSFASDIAKGLCYACAQSGGNSSSDDTYCYFLYYWIGGNVMKKEMSHQEFKRVMKAIYKALNEGGSMCNCSTAPYDIHDIVFYESKELFDYSYNYGTMGKISEGWSELCGEKYESYLQKITEVYGRIQRCREDDDSDCAEIEKKYKDYFNGKELNLECSKADKPQPEPLLQTEEVQSERETHLSEPSETRPEDRSGPAHERGKYRVELYLK</sequence>
<feature type="region of interest" description="Disordered" evidence="1">
    <location>
        <begin position="212"/>
        <end position="257"/>
    </location>
</feature>
<dbReference type="InterPro" id="IPR008780">
    <property type="entry name" value="Plasmodium_Vir"/>
</dbReference>
<accession>K6UI90</accession>
<dbReference type="VEuPathDB" id="PlasmoDB:PCYB_032260"/>
<dbReference type="AlphaFoldDB" id="K6UI90"/>
<feature type="compositionally biased region" description="Basic and acidic residues" evidence="1">
    <location>
        <begin position="229"/>
        <end position="257"/>
    </location>
</feature>